<dbReference type="GO" id="GO:0006780">
    <property type="term" value="P:uroporphyrinogen III biosynthetic process"/>
    <property type="evidence" value="ECO:0007669"/>
    <property type="project" value="UniProtKB-UniRule"/>
</dbReference>
<dbReference type="eggNOG" id="COG1587">
    <property type="taxonomic scope" value="Bacteria"/>
</dbReference>
<name>A0A085JL80_9GAMM</name>
<dbReference type="CDD" id="cd06578">
    <property type="entry name" value="HemD"/>
    <property type="match status" value="1"/>
</dbReference>
<dbReference type="GO" id="GO:0004852">
    <property type="term" value="F:uroporphyrinogen-III synthase activity"/>
    <property type="evidence" value="ECO:0007669"/>
    <property type="project" value="UniProtKB-UniRule"/>
</dbReference>
<comment type="caution">
    <text evidence="11">The sequence shown here is derived from an EMBL/GenBank/DDBJ whole genome shotgun (WGS) entry which is preliminary data.</text>
</comment>
<dbReference type="AlphaFoldDB" id="A0A085JL80"/>
<evidence type="ECO:0000313" key="11">
    <source>
        <dbReference type="EMBL" id="KFD21226.1"/>
    </source>
</evidence>
<dbReference type="OrthoDB" id="9787650at2"/>
<dbReference type="SUPFAM" id="SSF69618">
    <property type="entry name" value="HemD-like"/>
    <property type="match status" value="1"/>
</dbReference>
<gene>
    <name evidence="11" type="ORF">GTPT_0810</name>
</gene>
<evidence type="ECO:0000256" key="3">
    <source>
        <dbReference type="ARBA" id="ARBA00013109"/>
    </source>
</evidence>
<dbReference type="InterPro" id="IPR036108">
    <property type="entry name" value="4pyrrol_syn_uPrphyn_synt_sf"/>
</dbReference>
<dbReference type="PANTHER" id="PTHR38042">
    <property type="entry name" value="UROPORPHYRINOGEN-III SYNTHASE, CHLOROPLASTIC"/>
    <property type="match status" value="1"/>
</dbReference>
<proteinExistence type="inferred from homology"/>
<keyword evidence="4 9" id="KW-0456">Lyase</keyword>
<dbReference type="InterPro" id="IPR003754">
    <property type="entry name" value="4pyrrol_synth_uPrphyn_synth"/>
</dbReference>
<evidence type="ECO:0000256" key="9">
    <source>
        <dbReference type="RuleBase" id="RU366031"/>
    </source>
</evidence>
<dbReference type="NCBIfam" id="NF004582">
    <property type="entry name" value="PRK05928.1-1"/>
    <property type="match status" value="1"/>
</dbReference>
<evidence type="ECO:0000256" key="6">
    <source>
        <dbReference type="ARBA" id="ARBA00037589"/>
    </source>
</evidence>
<feature type="domain" description="Tetrapyrrole biosynthesis uroporphyrinogen III synthase" evidence="10">
    <location>
        <begin position="14"/>
        <end position="242"/>
    </location>
</feature>
<evidence type="ECO:0000256" key="7">
    <source>
        <dbReference type="ARBA" id="ARBA00040167"/>
    </source>
</evidence>
<dbReference type="GO" id="GO:0006782">
    <property type="term" value="P:protoporphyrinogen IX biosynthetic process"/>
    <property type="evidence" value="ECO:0007669"/>
    <property type="project" value="UniProtKB-UniRule"/>
</dbReference>
<evidence type="ECO:0000256" key="2">
    <source>
        <dbReference type="ARBA" id="ARBA00008133"/>
    </source>
</evidence>
<sequence length="246" mass="27234">MTILVTRPEPSASALVARLRQAGKHAWSLPLIEYAPGRGLPELPQKLATLAPDDLLFAVSHQAIRFAAPVIMQSNTAWPASVDYYAIGRRTALELHQACLQNVNYPQDTGTSETLLNLPSLQDLTGKRALILRGNGGRELLAETLTQRGATVELSECYQRIPCQYQGAEEAVRWRRQGITTLVVTSGEMLQFLYQLFPAIDRREWLLHCRLIVVSERLATLAGEAGWHSVTVADGADNDALFRALY</sequence>
<evidence type="ECO:0000256" key="1">
    <source>
        <dbReference type="ARBA" id="ARBA00004772"/>
    </source>
</evidence>
<keyword evidence="5 9" id="KW-0627">Porphyrin biosynthesis</keyword>
<accession>A0A085JL80</accession>
<dbReference type="RefSeq" id="WP_025902102.1">
    <property type="nucleotide sequence ID" value="NZ_ATMJ01000079.1"/>
</dbReference>
<evidence type="ECO:0000313" key="12">
    <source>
        <dbReference type="Proteomes" id="UP000028602"/>
    </source>
</evidence>
<dbReference type="InterPro" id="IPR039793">
    <property type="entry name" value="UROS/Hem4"/>
</dbReference>
<comment type="similarity">
    <text evidence="2 9">Belongs to the uroporphyrinogen-III synthase family.</text>
</comment>
<comment type="pathway">
    <text evidence="1 9">Porphyrin-containing compound metabolism; protoporphyrin-IX biosynthesis; coproporphyrinogen-III from 5-aminolevulinate: step 3/4.</text>
</comment>
<dbReference type="UniPathway" id="UPA00251">
    <property type="reaction ID" value="UER00320"/>
</dbReference>
<dbReference type="Gene3D" id="3.40.50.10090">
    <property type="match status" value="2"/>
</dbReference>
<comment type="catalytic activity">
    <reaction evidence="8 9">
        <text>hydroxymethylbilane = uroporphyrinogen III + H2O</text>
        <dbReference type="Rhea" id="RHEA:18965"/>
        <dbReference type="ChEBI" id="CHEBI:15377"/>
        <dbReference type="ChEBI" id="CHEBI:57308"/>
        <dbReference type="ChEBI" id="CHEBI:57845"/>
        <dbReference type="EC" id="4.2.1.75"/>
    </reaction>
</comment>
<dbReference type="Pfam" id="PF02602">
    <property type="entry name" value="HEM4"/>
    <property type="match status" value="1"/>
</dbReference>
<dbReference type="EC" id="4.2.1.75" evidence="3 9"/>
<comment type="function">
    <text evidence="6 9">Catalyzes cyclization of the linear tetrapyrrole, hydroxymethylbilane, to the macrocyclic uroporphyrinogen III.</text>
</comment>
<reference evidence="11 12" key="1">
    <citation type="submission" date="2014-05" db="EMBL/GenBank/DDBJ databases">
        <title>ATOL: Assembling a taxonomically balanced genome-scale reconstruction of the evolutionary history of the Enterobacteriaceae.</title>
        <authorList>
            <person name="Plunkett G.III."/>
            <person name="Neeno-Eckwall E.C."/>
            <person name="Glasner J.D."/>
            <person name="Perna N.T."/>
        </authorList>
    </citation>
    <scope>NUCLEOTIDE SEQUENCE [LARGE SCALE GENOMIC DNA]</scope>
    <source>
        <strain evidence="11 12">ATCC 33301</strain>
    </source>
</reference>
<dbReference type="PANTHER" id="PTHR38042:SF1">
    <property type="entry name" value="UROPORPHYRINOGEN-III SYNTHASE, CHLOROPLASTIC"/>
    <property type="match status" value="1"/>
</dbReference>
<evidence type="ECO:0000256" key="5">
    <source>
        <dbReference type="ARBA" id="ARBA00023244"/>
    </source>
</evidence>
<evidence type="ECO:0000259" key="10">
    <source>
        <dbReference type="Pfam" id="PF02602"/>
    </source>
</evidence>
<organism evidence="11 12">
    <name type="scientific">Tatumella ptyseos ATCC 33301</name>
    <dbReference type="NCBI Taxonomy" id="1005995"/>
    <lineage>
        <taxon>Bacteria</taxon>
        <taxon>Pseudomonadati</taxon>
        <taxon>Pseudomonadota</taxon>
        <taxon>Gammaproteobacteria</taxon>
        <taxon>Enterobacterales</taxon>
        <taxon>Erwiniaceae</taxon>
        <taxon>Tatumella</taxon>
    </lineage>
</organism>
<evidence type="ECO:0000256" key="8">
    <source>
        <dbReference type="ARBA" id="ARBA00048617"/>
    </source>
</evidence>
<dbReference type="Proteomes" id="UP000028602">
    <property type="component" value="Unassembled WGS sequence"/>
</dbReference>
<dbReference type="EMBL" id="JMPR01000016">
    <property type="protein sequence ID" value="KFD21226.1"/>
    <property type="molecule type" value="Genomic_DNA"/>
</dbReference>
<keyword evidence="12" id="KW-1185">Reference proteome</keyword>
<protein>
    <recommendedName>
        <fullName evidence="7 9">Uroporphyrinogen-III synthase</fullName>
        <ecNumber evidence="3 9">4.2.1.75</ecNumber>
    </recommendedName>
</protein>
<evidence type="ECO:0000256" key="4">
    <source>
        <dbReference type="ARBA" id="ARBA00023239"/>
    </source>
</evidence>